<keyword evidence="4" id="KW-1185">Reference proteome</keyword>
<evidence type="ECO:0000259" key="2">
    <source>
        <dbReference type="Pfam" id="PF20153"/>
    </source>
</evidence>
<dbReference type="OrthoDB" id="3219854at2759"/>
<dbReference type="AlphaFoldDB" id="A0A0C3K9Z6"/>
<evidence type="ECO:0000313" key="4">
    <source>
        <dbReference type="Proteomes" id="UP000054248"/>
    </source>
</evidence>
<evidence type="ECO:0000313" key="3">
    <source>
        <dbReference type="EMBL" id="KIO18243.1"/>
    </source>
</evidence>
<dbReference type="EMBL" id="KN823301">
    <property type="protein sequence ID" value="KIO18243.1"/>
    <property type="molecule type" value="Genomic_DNA"/>
</dbReference>
<feature type="transmembrane region" description="Helical" evidence="1">
    <location>
        <begin position="55"/>
        <end position="78"/>
    </location>
</feature>
<dbReference type="Proteomes" id="UP000054248">
    <property type="component" value="Unassembled WGS sequence"/>
</dbReference>
<accession>A0A0C3K9Z6</accession>
<keyword evidence="1" id="KW-0812">Transmembrane</keyword>
<gene>
    <name evidence="3" type="ORF">M407DRAFT_84166</name>
</gene>
<name>A0A0C3K9Z6_9AGAM</name>
<keyword evidence="1" id="KW-0472">Membrane</keyword>
<feature type="transmembrane region" description="Helical" evidence="1">
    <location>
        <begin position="124"/>
        <end position="149"/>
    </location>
</feature>
<reference evidence="4" key="2">
    <citation type="submission" date="2015-01" db="EMBL/GenBank/DDBJ databases">
        <title>Evolutionary Origins and Diversification of the Mycorrhizal Mutualists.</title>
        <authorList>
            <consortium name="DOE Joint Genome Institute"/>
            <consortium name="Mycorrhizal Genomics Consortium"/>
            <person name="Kohler A."/>
            <person name="Kuo A."/>
            <person name="Nagy L.G."/>
            <person name="Floudas D."/>
            <person name="Copeland A."/>
            <person name="Barry K.W."/>
            <person name="Cichocki N."/>
            <person name="Veneault-Fourrey C."/>
            <person name="LaButti K."/>
            <person name="Lindquist E.A."/>
            <person name="Lipzen A."/>
            <person name="Lundell T."/>
            <person name="Morin E."/>
            <person name="Murat C."/>
            <person name="Riley R."/>
            <person name="Ohm R."/>
            <person name="Sun H."/>
            <person name="Tunlid A."/>
            <person name="Henrissat B."/>
            <person name="Grigoriev I.V."/>
            <person name="Hibbett D.S."/>
            <person name="Martin F."/>
        </authorList>
    </citation>
    <scope>NUCLEOTIDE SEQUENCE [LARGE SCALE GENOMIC DNA]</scope>
    <source>
        <strain evidence="4">MUT 4182</strain>
    </source>
</reference>
<dbReference type="HOGENOM" id="CLU_018688_3_1_1"/>
<evidence type="ECO:0000256" key="1">
    <source>
        <dbReference type="SAM" id="Phobius"/>
    </source>
</evidence>
<dbReference type="InterPro" id="IPR045338">
    <property type="entry name" value="DUF6535"/>
</dbReference>
<proteinExistence type="predicted"/>
<feature type="domain" description="DUF6535" evidence="2">
    <location>
        <begin position="33"/>
        <end position="181"/>
    </location>
</feature>
<keyword evidence="1" id="KW-1133">Transmembrane helix</keyword>
<dbReference type="Pfam" id="PF20153">
    <property type="entry name" value="DUF6535"/>
    <property type="match status" value="1"/>
</dbReference>
<reference evidence="3 4" key="1">
    <citation type="submission" date="2014-04" db="EMBL/GenBank/DDBJ databases">
        <authorList>
            <consortium name="DOE Joint Genome Institute"/>
            <person name="Kuo A."/>
            <person name="Girlanda M."/>
            <person name="Perotto S."/>
            <person name="Kohler A."/>
            <person name="Nagy L.G."/>
            <person name="Floudas D."/>
            <person name="Copeland A."/>
            <person name="Barry K.W."/>
            <person name="Cichocki N."/>
            <person name="Veneault-Fourrey C."/>
            <person name="LaButti K."/>
            <person name="Lindquist E.A."/>
            <person name="Lipzen A."/>
            <person name="Lundell T."/>
            <person name="Morin E."/>
            <person name="Murat C."/>
            <person name="Sun H."/>
            <person name="Tunlid A."/>
            <person name="Henrissat B."/>
            <person name="Grigoriev I.V."/>
            <person name="Hibbett D.S."/>
            <person name="Martin F."/>
            <person name="Nordberg H.P."/>
            <person name="Cantor M.N."/>
            <person name="Hua S.X."/>
        </authorList>
    </citation>
    <scope>NUCLEOTIDE SEQUENCE [LARGE SCALE GENOMIC DNA]</scope>
    <source>
        <strain evidence="3 4">MUT 4182</strain>
    </source>
</reference>
<organism evidence="3 4">
    <name type="scientific">Tulasnella calospora MUT 4182</name>
    <dbReference type="NCBI Taxonomy" id="1051891"/>
    <lineage>
        <taxon>Eukaryota</taxon>
        <taxon>Fungi</taxon>
        <taxon>Dikarya</taxon>
        <taxon>Basidiomycota</taxon>
        <taxon>Agaricomycotina</taxon>
        <taxon>Agaricomycetes</taxon>
        <taxon>Cantharellales</taxon>
        <taxon>Tulasnellaceae</taxon>
        <taxon>Tulasnella</taxon>
    </lineage>
</organism>
<sequence length="181" mass="19768">MNTFTQTPFNASILEVPEPPEEFGQDGGKFYRAYDALADDIDNDMTTSLKEQLDGMLIFAGLFAGVNTAFLAFTLPLLSADPVDDTNALLAQNNVLLMQLVSGRNDSASLDSALPSKSFAPSGAVLSVNVLFALSLAFAIISSFLAVLGRQWLVYYRKRGGGGPDHQRWEQLKRFLGAERW</sequence>
<dbReference type="STRING" id="1051891.A0A0C3K9Z6"/>
<protein>
    <recommendedName>
        <fullName evidence="2">DUF6535 domain-containing protein</fullName>
    </recommendedName>
</protein>
<feature type="non-terminal residue" evidence="3">
    <location>
        <position position="181"/>
    </location>
</feature>